<dbReference type="EMBL" id="BMYJ01000001">
    <property type="protein sequence ID" value="GHC46552.1"/>
    <property type="molecule type" value="Genomic_DNA"/>
</dbReference>
<proteinExistence type="predicted"/>
<accession>A0A918THP9</accession>
<reference evidence="1" key="2">
    <citation type="submission" date="2020-09" db="EMBL/GenBank/DDBJ databases">
        <authorList>
            <person name="Sun Q."/>
            <person name="Kim S."/>
        </authorList>
    </citation>
    <scope>NUCLEOTIDE SEQUENCE</scope>
    <source>
        <strain evidence="1">KCTC 23310</strain>
    </source>
</reference>
<comment type="caution">
    <text evidence="1">The sequence shown here is derived from an EMBL/GenBank/DDBJ whole genome shotgun (WGS) entry which is preliminary data.</text>
</comment>
<evidence type="ECO:0000313" key="1">
    <source>
        <dbReference type="EMBL" id="GHC46552.1"/>
    </source>
</evidence>
<evidence type="ECO:0000313" key="2">
    <source>
        <dbReference type="Proteomes" id="UP000638981"/>
    </source>
</evidence>
<sequence>MTTRLVLISLFLALPAQGQERDCNKAQMTCAEGTTYDQVTKTCIKVTS</sequence>
<protein>
    <submittedName>
        <fullName evidence="1">Uncharacterized protein</fullName>
    </submittedName>
</protein>
<keyword evidence="2" id="KW-1185">Reference proteome</keyword>
<dbReference type="Proteomes" id="UP000638981">
    <property type="component" value="Unassembled WGS sequence"/>
</dbReference>
<organism evidence="1 2">
    <name type="scientific">Neogemmobacter tilapiae</name>
    <dbReference type="NCBI Taxonomy" id="875041"/>
    <lineage>
        <taxon>Bacteria</taxon>
        <taxon>Pseudomonadati</taxon>
        <taxon>Pseudomonadota</taxon>
        <taxon>Alphaproteobacteria</taxon>
        <taxon>Rhodobacterales</taxon>
        <taxon>Paracoccaceae</taxon>
        <taxon>Neogemmobacter</taxon>
    </lineage>
</organism>
<dbReference type="RefSeq" id="WP_189410044.1">
    <property type="nucleotide sequence ID" value="NZ_BMYJ01000001.1"/>
</dbReference>
<gene>
    <name evidence="1" type="ORF">GCM10007315_05350</name>
</gene>
<name>A0A918THP9_9RHOB</name>
<reference evidence="1" key="1">
    <citation type="journal article" date="2014" name="Int. J. Syst. Evol. Microbiol.">
        <title>Complete genome sequence of Corynebacterium casei LMG S-19264T (=DSM 44701T), isolated from a smear-ripened cheese.</title>
        <authorList>
            <consortium name="US DOE Joint Genome Institute (JGI-PGF)"/>
            <person name="Walter F."/>
            <person name="Albersmeier A."/>
            <person name="Kalinowski J."/>
            <person name="Ruckert C."/>
        </authorList>
    </citation>
    <scope>NUCLEOTIDE SEQUENCE</scope>
    <source>
        <strain evidence="1">KCTC 23310</strain>
    </source>
</reference>
<dbReference type="AlphaFoldDB" id="A0A918THP9"/>